<dbReference type="Pfam" id="PF00069">
    <property type="entry name" value="Pkinase"/>
    <property type="match status" value="1"/>
</dbReference>
<dbReference type="GO" id="GO:0004674">
    <property type="term" value="F:protein serine/threonine kinase activity"/>
    <property type="evidence" value="ECO:0007669"/>
    <property type="project" value="TreeGrafter"/>
</dbReference>
<dbReference type="Gene3D" id="3.30.200.20">
    <property type="entry name" value="Phosphorylase Kinase, domain 1"/>
    <property type="match status" value="1"/>
</dbReference>
<dbReference type="Gene3D" id="1.10.510.10">
    <property type="entry name" value="Transferase(Phosphotransferase) domain 1"/>
    <property type="match status" value="1"/>
</dbReference>
<dbReference type="InterPro" id="IPR051681">
    <property type="entry name" value="Ser/Thr_Kinases-Pseudokinases"/>
</dbReference>
<evidence type="ECO:0000256" key="3">
    <source>
        <dbReference type="ARBA" id="ARBA00022777"/>
    </source>
</evidence>
<reference evidence="8" key="1">
    <citation type="submission" date="2023-08" db="EMBL/GenBank/DDBJ databases">
        <authorList>
            <person name="Chen Y."/>
            <person name="Shah S."/>
            <person name="Dougan E. K."/>
            <person name="Thang M."/>
            <person name="Chan C."/>
        </authorList>
    </citation>
    <scope>NUCLEOTIDE SEQUENCE</scope>
</reference>
<evidence type="ECO:0000313" key="9">
    <source>
        <dbReference type="Proteomes" id="UP001178507"/>
    </source>
</evidence>
<dbReference type="FunFam" id="3.30.200.20:FF:000180">
    <property type="entry name" value="serine/threonine-protein kinase STY46-like"/>
    <property type="match status" value="1"/>
</dbReference>
<proteinExistence type="predicted"/>
<dbReference type="EMBL" id="CAUJNA010000695">
    <property type="protein sequence ID" value="CAJ1380241.1"/>
    <property type="molecule type" value="Genomic_DNA"/>
</dbReference>
<feature type="binding site" evidence="5">
    <location>
        <position position="364"/>
    </location>
    <ligand>
        <name>ATP</name>
        <dbReference type="ChEBI" id="CHEBI:30616"/>
    </ligand>
</feature>
<dbReference type="PANTHER" id="PTHR44329:SF298">
    <property type="entry name" value="MIXED LINEAGE KINASE DOMAIN-LIKE PROTEIN"/>
    <property type="match status" value="1"/>
</dbReference>
<accession>A0AA36I386</accession>
<organism evidence="8 9">
    <name type="scientific">Effrenium voratum</name>
    <dbReference type="NCBI Taxonomy" id="2562239"/>
    <lineage>
        <taxon>Eukaryota</taxon>
        <taxon>Sar</taxon>
        <taxon>Alveolata</taxon>
        <taxon>Dinophyceae</taxon>
        <taxon>Suessiales</taxon>
        <taxon>Symbiodiniaceae</taxon>
        <taxon>Effrenium</taxon>
    </lineage>
</organism>
<feature type="non-terminal residue" evidence="8">
    <location>
        <position position="650"/>
    </location>
</feature>
<dbReference type="InterPro" id="IPR011009">
    <property type="entry name" value="Kinase-like_dom_sf"/>
</dbReference>
<keyword evidence="9" id="KW-1185">Reference proteome</keyword>
<dbReference type="InterPro" id="IPR008271">
    <property type="entry name" value="Ser/Thr_kinase_AS"/>
</dbReference>
<feature type="domain" description="Protein kinase" evidence="7">
    <location>
        <begin position="336"/>
        <end position="632"/>
    </location>
</feature>
<dbReference type="SMART" id="SM00220">
    <property type="entry name" value="S_TKc"/>
    <property type="match status" value="1"/>
</dbReference>
<keyword evidence="1" id="KW-0808">Transferase</keyword>
<name>A0AA36I386_9DINO</name>
<keyword evidence="2 5" id="KW-0547">Nucleotide-binding</keyword>
<feature type="region of interest" description="Disordered" evidence="6">
    <location>
        <begin position="103"/>
        <end position="125"/>
    </location>
</feature>
<dbReference type="SUPFAM" id="SSF56112">
    <property type="entry name" value="Protein kinase-like (PK-like)"/>
    <property type="match status" value="1"/>
</dbReference>
<protein>
    <recommendedName>
        <fullName evidence="7">Protein kinase domain-containing protein</fullName>
    </recommendedName>
</protein>
<evidence type="ECO:0000256" key="6">
    <source>
        <dbReference type="SAM" id="MobiDB-lite"/>
    </source>
</evidence>
<dbReference type="InterPro" id="IPR000719">
    <property type="entry name" value="Prot_kinase_dom"/>
</dbReference>
<feature type="region of interest" description="Disordered" evidence="6">
    <location>
        <begin position="144"/>
        <end position="209"/>
    </location>
</feature>
<evidence type="ECO:0000256" key="2">
    <source>
        <dbReference type="ARBA" id="ARBA00022741"/>
    </source>
</evidence>
<evidence type="ECO:0000256" key="5">
    <source>
        <dbReference type="PROSITE-ProRule" id="PRU10141"/>
    </source>
</evidence>
<dbReference type="AlphaFoldDB" id="A0AA36I386"/>
<sequence length="650" mass="72271">IGDFLDVAFSSEGYAQCYGKWLRRLVVKTGSKDRPSDQLEQGVLRVRQWVAEEGVTRRSTVVCRFQRGACEAKPQLLRQGPITHIRILSSSLQQKWMALPEIEAEEDKEPPAHPSMEEVQAAPRDKENEGFGYELMSRLGQFIHEVSSDDTRPPSTARPRRTTLHKKRNGTRKSARRNGTEDRMSPPCAERSGSEPTAASKKAIPAAGGASHEMPEVYFLEDCEAFNYDSDIDDGKDEIVLHADGSATRHLMHNRSWTDGGGYSGKDSRESSGVGRWQKSDQKLSLTWTTPCGHKGDQPTEFRVTEQGIVYNCPYKQRLYKRVAARTLTKSAEAELRLEELLGTGSTAEVFRAGWHGTDVAVKKLRSAGQLSTEFKREISVLLRLRHPNLVLFMGACTKAPQALIISEFCAGGTVFGLLHQRRDLSLPWPQRLAVALDVAKGMNFLHRRQVVHRDLKSLNLLLAAPLRGDDVPAVKVSDFGLSRAFKPDQAQGGPSDWTSEDLSRIEQLDPLPKRIPAIMSVPPDVCMTSGAGTYHWMAPEVLSGQGYDEKVDVYSYGICLFELITRRIPYEGSGLEPVSIAVAVSRGRRPDPKFVPQDCPADLRFTMKCCWAHRSGGRPGFDTILETLKLVKGRLTALRAPAECAIQNH</sequence>
<comment type="caution">
    <text evidence="8">The sequence shown here is derived from an EMBL/GenBank/DDBJ whole genome shotgun (WGS) entry which is preliminary data.</text>
</comment>
<keyword evidence="3" id="KW-0418">Kinase</keyword>
<dbReference type="CDD" id="cd13999">
    <property type="entry name" value="STKc_MAP3K-like"/>
    <property type="match status" value="1"/>
</dbReference>
<dbReference type="GO" id="GO:0005524">
    <property type="term" value="F:ATP binding"/>
    <property type="evidence" value="ECO:0007669"/>
    <property type="project" value="UniProtKB-UniRule"/>
</dbReference>
<dbReference type="PROSITE" id="PS00108">
    <property type="entry name" value="PROTEIN_KINASE_ST"/>
    <property type="match status" value="1"/>
</dbReference>
<dbReference type="PROSITE" id="PS00107">
    <property type="entry name" value="PROTEIN_KINASE_ATP"/>
    <property type="match status" value="1"/>
</dbReference>
<evidence type="ECO:0000256" key="4">
    <source>
        <dbReference type="ARBA" id="ARBA00022840"/>
    </source>
</evidence>
<dbReference type="PROSITE" id="PS50011">
    <property type="entry name" value="PROTEIN_KINASE_DOM"/>
    <property type="match status" value="1"/>
</dbReference>
<dbReference type="Proteomes" id="UP001178507">
    <property type="component" value="Unassembled WGS sequence"/>
</dbReference>
<evidence type="ECO:0000256" key="1">
    <source>
        <dbReference type="ARBA" id="ARBA00022679"/>
    </source>
</evidence>
<gene>
    <name evidence="8" type="ORF">EVOR1521_LOCUS8237</name>
</gene>
<feature type="compositionally biased region" description="Basic residues" evidence="6">
    <location>
        <begin position="158"/>
        <end position="176"/>
    </location>
</feature>
<dbReference type="InterPro" id="IPR017441">
    <property type="entry name" value="Protein_kinase_ATP_BS"/>
</dbReference>
<evidence type="ECO:0000313" key="8">
    <source>
        <dbReference type="EMBL" id="CAJ1380241.1"/>
    </source>
</evidence>
<keyword evidence="4 5" id="KW-0067">ATP-binding</keyword>
<dbReference type="PANTHER" id="PTHR44329">
    <property type="entry name" value="SERINE/THREONINE-PROTEIN KINASE TNNI3K-RELATED"/>
    <property type="match status" value="1"/>
</dbReference>
<evidence type="ECO:0000259" key="7">
    <source>
        <dbReference type="PROSITE" id="PS50011"/>
    </source>
</evidence>